<reference evidence="2 5" key="2">
    <citation type="submission" date="2023-03" db="EMBL/GenBank/DDBJ databases">
        <title>Genetic diversity of Bacillus cereus sensu lato isolates from Slovenia.</title>
        <authorList>
            <person name="Abdelli M."/>
        </authorList>
    </citation>
    <scope>NUCLEOTIDE SEQUENCE [LARGE SCALE GENOMIC DNA]</scope>
    <source>
        <strain evidence="2 5">SIBC61B</strain>
    </source>
</reference>
<evidence type="ECO:0000313" key="5">
    <source>
        <dbReference type="Proteomes" id="UP001221338"/>
    </source>
</evidence>
<accession>A0A7D8HAW3</accession>
<feature type="domain" description="TIR" evidence="1">
    <location>
        <begin position="205"/>
        <end position="342"/>
    </location>
</feature>
<dbReference type="Gene3D" id="3.40.50.10140">
    <property type="entry name" value="Toll/interleukin-1 receptor homology (TIR) domain"/>
    <property type="match status" value="1"/>
</dbReference>
<gene>
    <name evidence="3" type="ORF">BACERE00174_05150</name>
    <name evidence="2" type="ORF">P6U22_05675</name>
</gene>
<evidence type="ECO:0000313" key="4">
    <source>
        <dbReference type="Proteomes" id="UP000194422"/>
    </source>
</evidence>
<name>A0A7D8HAW3_9BACI</name>
<dbReference type="InterPro" id="IPR035897">
    <property type="entry name" value="Toll_tir_struct_dom_sf"/>
</dbReference>
<reference evidence="3 4" key="1">
    <citation type="submission" date="2017-04" db="EMBL/GenBank/DDBJ databases">
        <authorList>
            <person name="Criscuolo A."/>
        </authorList>
    </citation>
    <scope>NUCLEOTIDE SEQUENCE [LARGE SCALE GENOMIC DNA]</scope>
    <source>
        <strain evidence="3">16-00174</strain>
    </source>
</reference>
<dbReference type="GO" id="GO:0007165">
    <property type="term" value="P:signal transduction"/>
    <property type="evidence" value="ECO:0007669"/>
    <property type="project" value="InterPro"/>
</dbReference>
<dbReference type="Pfam" id="PF13676">
    <property type="entry name" value="TIR_2"/>
    <property type="match status" value="1"/>
</dbReference>
<dbReference type="EMBL" id="JARPRV010000002">
    <property type="protein sequence ID" value="MDG0940691.1"/>
    <property type="molecule type" value="Genomic_DNA"/>
</dbReference>
<dbReference type="PROSITE" id="PS50104">
    <property type="entry name" value="TIR"/>
    <property type="match status" value="1"/>
</dbReference>
<dbReference type="AlphaFoldDB" id="A0A7D8HAW3"/>
<evidence type="ECO:0000313" key="3">
    <source>
        <dbReference type="EMBL" id="SME39001.1"/>
    </source>
</evidence>
<dbReference type="InterPro" id="IPR000157">
    <property type="entry name" value="TIR_dom"/>
</dbReference>
<proteinExistence type="predicted"/>
<dbReference type="RefSeq" id="WP_000884899.1">
    <property type="nucleotide sequence ID" value="NZ_CP040880.1"/>
</dbReference>
<comment type="caution">
    <text evidence="3">The sequence shown here is derived from an EMBL/GenBank/DDBJ whole genome shotgun (WGS) entry which is preliminary data.</text>
</comment>
<keyword evidence="2" id="KW-0675">Receptor</keyword>
<dbReference type="Proteomes" id="UP000194422">
    <property type="component" value="Unassembled WGS sequence"/>
</dbReference>
<sequence>MLDLAKVQSLIEELQIEKYDIHNSLISVLRIARQRLDIRVVLFLEYNNLELSEENSKAIANKVERLSEKKGMPKREYLKIVKEIFKSVIDTRKCNVFDFSTTELLKDQILSSPVSGLISDLEKYQRLLASNVIPTGLHHQDLYVANQRKNKLDTFYSHEISVLNNILNKIKAFMIGYLMELEEILNTTEGNKQMSTQQTLSIDNKIDKIFISHASKDVKYVKELVDLLNDIGVQKTSKSIFCSSLPGYDIPHGESIYEFLKNELNNNNIMVLFVLSDNYYQSAPCLNEMGAAWITSKKYTTVLTPNFKFEQIVGAIDPTKISFKMNDPVGLDKFRDSIIQTLELEDTDYKIWQEDKAKYLSTVSTLADQEASTQNVSIELERVKNQGEDAVELSLRFINVTTQVIEFRYIEVELTDENGEKLEIVIEEDETLNDMQLMSKENKVINKIFPYDSSSTFRVRRIVNEKTKINFAIV</sequence>
<dbReference type="EMBL" id="FWYW01000092">
    <property type="protein sequence ID" value="SME39001.1"/>
    <property type="molecule type" value="Genomic_DNA"/>
</dbReference>
<evidence type="ECO:0000313" key="2">
    <source>
        <dbReference type="EMBL" id="MDG0940691.1"/>
    </source>
</evidence>
<dbReference type="Proteomes" id="UP001221338">
    <property type="component" value="Unassembled WGS sequence"/>
</dbReference>
<keyword evidence="5" id="KW-1185">Reference proteome</keyword>
<evidence type="ECO:0000259" key="1">
    <source>
        <dbReference type="PROSITE" id="PS50104"/>
    </source>
</evidence>
<protein>
    <submittedName>
        <fullName evidence="2">Toll/interleukin-1 receptor domain-containing protein</fullName>
    </submittedName>
</protein>
<organism evidence="3 4">
    <name type="scientific">Bacillus paranthracis</name>
    <dbReference type="NCBI Taxonomy" id="2026186"/>
    <lineage>
        <taxon>Bacteria</taxon>
        <taxon>Bacillati</taxon>
        <taxon>Bacillota</taxon>
        <taxon>Bacilli</taxon>
        <taxon>Bacillales</taxon>
        <taxon>Bacillaceae</taxon>
        <taxon>Bacillus</taxon>
        <taxon>Bacillus cereus group</taxon>
    </lineage>
</organism>
<dbReference type="SUPFAM" id="SSF52200">
    <property type="entry name" value="Toll/Interleukin receptor TIR domain"/>
    <property type="match status" value="1"/>
</dbReference>